<dbReference type="Pfam" id="PF00565">
    <property type="entry name" value="SNase"/>
    <property type="match status" value="1"/>
</dbReference>
<comment type="caution">
    <text evidence="3">The sequence shown here is derived from an EMBL/GenBank/DDBJ whole genome shotgun (WGS) entry which is preliminary data.</text>
</comment>
<proteinExistence type="predicted"/>
<feature type="domain" description="TNase-like" evidence="2">
    <location>
        <begin position="30"/>
        <end position="152"/>
    </location>
</feature>
<dbReference type="SUPFAM" id="SSF50199">
    <property type="entry name" value="Staphylococcal nuclease"/>
    <property type="match status" value="1"/>
</dbReference>
<reference evidence="3 4" key="1">
    <citation type="submission" date="2023-11" db="EMBL/GenBank/DDBJ databases">
        <authorList>
            <person name="Bao R."/>
        </authorList>
    </citation>
    <scope>NUCLEOTIDE SEQUENCE [LARGE SCALE GENOMIC DNA]</scope>
    <source>
        <strain evidence="3 4">PJ23</strain>
    </source>
</reference>
<organism evidence="3 4">
    <name type="scientific">Terrihabitans rhizophilus</name>
    <dbReference type="NCBI Taxonomy" id="3092662"/>
    <lineage>
        <taxon>Bacteria</taxon>
        <taxon>Pseudomonadati</taxon>
        <taxon>Pseudomonadota</taxon>
        <taxon>Alphaproteobacteria</taxon>
        <taxon>Hyphomicrobiales</taxon>
        <taxon>Terrihabitans</taxon>
    </lineage>
</organism>
<accession>A0ABU4RQK7</accession>
<sequence length="165" mass="17898">MTYAPAILVAALFFTTPVLSADIVGRASTVDGDTIEIHGQRIRLWGVDAPEAGQSCAGLQDRNHAVQRSWRCGKAAADTLDDMLASARPTSCEAVDTDRYGRTVARCAAGGRDVARMMVEKGLAVDYPQYSKGAYADAEREAKAARRGMWAGTFVMPWDWRKGAR</sequence>
<evidence type="ECO:0000259" key="2">
    <source>
        <dbReference type="PROSITE" id="PS50830"/>
    </source>
</evidence>
<name>A0ABU4RQK7_9HYPH</name>
<evidence type="ECO:0000313" key="4">
    <source>
        <dbReference type="Proteomes" id="UP001274321"/>
    </source>
</evidence>
<dbReference type="PANTHER" id="PTHR12302">
    <property type="entry name" value="EBNA2 BINDING PROTEIN P100"/>
    <property type="match status" value="1"/>
</dbReference>
<dbReference type="PROSITE" id="PS50830">
    <property type="entry name" value="TNASE_3"/>
    <property type="match status" value="1"/>
</dbReference>
<dbReference type="RefSeq" id="WP_319845248.1">
    <property type="nucleotide sequence ID" value="NZ_JAXAFJ010000009.1"/>
</dbReference>
<dbReference type="Proteomes" id="UP001274321">
    <property type="component" value="Unassembled WGS sequence"/>
</dbReference>
<dbReference type="SMART" id="SM00318">
    <property type="entry name" value="SNc"/>
    <property type="match status" value="1"/>
</dbReference>
<gene>
    <name evidence="3" type="ORF">SCD90_13730</name>
</gene>
<keyword evidence="4" id="KW-1185">Reference proteome</keyword>
<dbReference type="InterPro" id="IPR035437">
    <property type="entry name" value="SNase_OB-fold_sf"/>
</dbReference>
<feature type="chain" id="PRO_5046786443" evidence="1">
    <location>
        <begin position="21"/>
        <end position="165"/>
    </location>
</feature>
<evidence type="ECO:0000256" key="1">
    <source>
        <dbReference type="SAM" id="SignalP"/>
    </source>
</evidence>
<dbReference type="InterPro" id="IPR016071">
    <property type="entry name" value="Staphylococal_nuclease_OB-fold"/>
</dbReference>
<dbReference type="Gene3D" id="2.40.50.90">
    <property type="match status" value="1"/>
</dbReference>
<keyword evidence="1" id="KW-0732">Signal</keyword>
<feature type="signal peptide" evidence="1">
    <location>
        <begin position="1"/>
        <end position="20"/>
    </location>
</feature>
<evidence type="ECO:0000313" key="3">
    <source>
        <dbReference type="EMBL" id="MDX6807126.1"/>
    </source>
</evidence>
<dbReference type="PANTHER" id="PTHR12302:SF26">
    <property type="entry name" value="BLR1266 PROTEIN"/>
    <property type="match status" value="1"/>
</dbReference>
<protein>
    <submittedName>
        <fullName evidence="3">Thermonuclease family protein</fullName>
    </submittedName>
</protein>
<dbReference type="EMBL" id="JAXAFJ010000009">
    <property type="protein sequence ID" value="MDX6807126.1"/>
    <property type="molecule type" value="Genomic_DNA"/>
</dbReference>